<dbReference type="OrthoDB" id="6109at2759"/>
<dbReference type="AlphaFoldDB" id="A0A4C1SRM1"/>
<reference evidence="2 3" key="1">
    <citation type="journal article" date="2019" name="Commun. Biol.">
        <title>The bagworm genome reveals a unique fibroin gene that provides high tensile strength.</title>
        <authorList>
            <person name="Kono N."/>
            <person name="Nakamura H."/>
            <person name="Ohtoshi R."/>
            <person name="Tomita M."/>
            <person name="Numata K."/>
            <person name="Arakawa K."/>
        </authorList>
    </citation>
    <scope>NUCLEOTIDE SEQUENCE [LARGE SCALE GENOMIC DNA]</scope>
</reference>
<comment type="caution">
    <text evidence="2">The sequence shown here is derived from an EMBL/GenBank/DDBJ whole genome shotgun (WGS) entry which is preliminary data.</text>
</comment>
<dbReference type="Proteomes" id="UP000299102">
    <property type="component" value="Unassembled WGS sequence"/>
</dbReference>
<sequence length="91" mass="10458">MWGNDRAARAAGERGDDRSARVADPPTAYRTLRARNEWLLLIFNSKGCVRRLTLPWRGYKSTVALNVQRFWGVGIERDRARVNEWHSNACA</sequence>
<organism evidence="2 3">
    <name type="scientific">Eumeta variegata</name>
    <name type="common">Bagworm moth</name>
    <name type="synonym">Eumeta japonica</name>
    <dbReference type="NCBI Taxonomy" id="151549"/>
    <lineage>
        <taxon>Eukaryota</taxon>
        <taxon>Metazoa</taxon>
        <taxon>Ecdysozoa</taxon>
        <taxon>Arthropoda</taxon>
        <taxon>Hexapoda</taxon>
        <taxon>Insecta</taxon>
        <taxon>Pterygota</taxon>
        <taxon>Neoptera</taxon>
        <taxon>Endopterygota</taxon>
        <taxon>Lepidoptera</taxon>
        <taxon>Glossata</taxon>
        <taxon>Ditrysia</taxon>
        <taxon>Tineoidea</taxon>
        <taxon>Psychidae</taxon>
        <taxon>Oiketicinae</taxon>
        <taxon>Eumeta</taxon>
    </lineage>
</organism>
<proteinExistence type="predicted"/>
<protein>
    <submittedName>
        <fullName evidence="2">Uncharacterized protein</fullName>
    </submittedName>
</protein>
<feature type="region of interest" description="Disordered" evidence="1">
    <location>
        <begin position="1"/>
        <end position="22"/>
    </location>
</feature>
<evidence type="ECO:0000313" key="2">
    <source>
        <dbReference type="EMBL" id="GBP03878.1"/>
    </source>
</evidence>
<evidence type="ECO:0000256" key="1">
    <source>
        <dbReference type="SAM" id="MobiDB-lite"/>
    </source>
</evidence>
<name>A0A4C1SRM1_EUMVA</name>
<keyword evidence="3" id="KW-1185">Reference proteome</keyword>
<accession>A0A4C1SRM1</accession>
<gene>
    <name evidence="2" type="ORF">EVAR_72134_1</name>
</gene>
<dbReference type="EMBL" id="BGZK01007422">
    <property type="protein sequence ID" value="GBP03878.1"/>
    <property type="molecule type" value="Genomic_DNA"/>
</dbReference>
<feature type="compositionally biased region" description="Basic and acidic residues" evidence="1">
    <location>
        <begin position="1"/>
        <end position="21"/>
    </location>
</feature>
<evidence type="ECO:0000313" key="3">
    <source>
        <dbReference type="Proteomes" id="UP000299102"/>
    </source>
</evidence>